<evidence type="ECO:0008006" key="3">
    <source>
        <dbReference type="Google" id="ProtNLM"/>
    </source>
</evidence>
<dbReference type="OrthoDB" id="165019at2"/>
<dbReference type="Proteomes" id="UP000322530">
    <property type="component" value="Unassembled WGS sequence"/>
</dbReference>
<dbReference type="InterPro" id="IPR021527">
    <property type="entry name" value="DUF2795"/>
</dbReference>
<accession>A0A5A5THM0</accession>
<comment type="caution">
    <text evidence="1">The sequence shown here is derived from an EMBL/GenBank/DDBJ whole genome shotgun (WGS) entry which is preliminary data.</text>
</comment>
<evidence type="ECO:0000313" key="1">
    <source>
        <dbReference type="EMBL" id="GCF10735.1"/>
    </source>
</evidence>
<organism evidence="1 2">
    <name type="scientific">Dictyobacter arantiisoli</name>
    <dbReference type="NCBI Taxonomy" id="2014874"/>
    <lineage>
        <taxon>Bacteria</taxon>
        <taxon>Bacillati</taxon>
        <taxon>Chloroflexota</taxon>
        <taxon>Ktedonobacteria</taxon>
        <taxon>Ktedonobacterales</taxon>
        <taxon>Dictyobacteraceae</taxon>
        <taxon>Dictyobacter</taxon>
    </lineage>
</organism>
<name>A0A5A5THM0_9CHLR</name>
<proteinExistence type="predicted"/>
<sequence>MNINPDQITQLLNKLPYPISKSQLVDMAKQHGANAEMTGMLDKLPDKTYNSSQDIMSSFSSIGGGGFKL</sequence>
<keyword evidence="2" id="KW-1185">Reference proteome</keyword>
<reference evidence="1 2" key="1">
    <citation type="submission" date="2019-01" db="EMBL/GenBank/DDBJ databases">
        <title>Draft genome sequence of Dictyobacter sp. Uno17.</title>
        <authorList>
            <person name="Wang C.M."/>
            <person name="Zheng Y."/>
            <person name="Sakai Y."/>
            <person name="Abe K."/>
            <person name="Yokota A."/>
            <person name="Yabe S."/>
        </authorList>
    </citation>
    <scope>NUCLEOTIDE SEQUENCE [LARGE SCALE GENOMIC DNA]</scope>
    <source>
        <strain evidence="1 2">Uno17</strain>
    </source>
</reference>
<dbReference type="EMBL" id="BIXY01000081">
    <property type="protein sequence ID" value="GCF10735.1"/>
    <property type="molecule type" value="Genomic_DNA"/>
</dbReference>
<dbReference type="AlphaFoldDB" id="A0A5A5THM0"/>
<gene>
    <name evidence="1" type="ORF">KDI_42990</name>
</gene>
<dbReference type="RefSeq" id="WP_149403607.1">
    <property type="nucleotide sequence ID" value="NZ_BIXY01000081.1"/>
</dbReference>
<protein>
    <recommendedName>
        <fullName evidence="3">DUF2795 domain-containing protein</fullName>
    </recommendedName>
</protein>
<dbReference type="Pfam" id="PF11387">
    <property type="entry name" value="DUF2795"/>
    <property type="match status" value="1"/>
</dbReference>
<evidence type="ECO:0000313" key="2">
    <source>
        <dbReference type="Proteomes" id="UP000322530"/>
    </source>
</evidence>